<reference evidence="2 3" key="1">
    <citation type="submission" date="2016-08" db="EMBL/GenBank/DDBJ databases">
        <title>Draft genome of Fabibacter sp. strain SK-8.</title>
        <authorList>
            <person name="Wong S.-K."/>
            <person name="Hamasaki K."/>
            <person name="Yoshizawa S."/>
        </authorList>
    </citation>
    <scope>NUCLEOTIDE SEQUENCE [LARGE SCALE GENOMIC DNA]</scope>
    <source>
        <strain evidence="2 3">SK-8</strain>
    </source>
</reference>
<protein>
    <recommendedName>
        <fullName evidence="4">LemA family protein</fullName>
    </recommendedName>
</protein>
<keyword evidence="1" id="KW-0472">Membrane</keyword>
<comment type="caution">
    <text evidence="2">The sequence shown here is derived from an EMBL/GenBank/DDBJ whole genome shotgun (WGS) entry which is preliminary data.</text>
</comment>
<evidence type="ECO:0000313" key="3">
    <source>
        <dbReference type="Proteomes" id="UP000095552"/>
    </source>
</evidence>
<dbReference type="Proteomes" id="UP000095552">
    <property type="component" value="Unassembled WGS sequence"/>
</dbReference>
<dbReference type="AlphaFoldDB" id="A0A1E5SLH2"/>
<dbReference type="RefSeq" id="WP_069835432.1">
    <property type="nucleotide sequence ID" value="NZ_MDGQ01000005.1"/>
</dbReference>
<evidence type="ECO:0000313" key="2">
    <source>
        <dbReference type="EMBL" id="OEJ99969.1"/>
    </source>
</evidence>
<evidence type="ECO:0008006" key="4">
    <source>
        <dbReference type="Google" id="ProtNLM"/>
    </source>
</evidence>
<sequence length="148" mass="16584">MGYIPIFIALLGLVLLYSIYTYNLIKPRKARLTKAIDDMAENSTNRKQVILAYDQENPGSSLSEVAAMLKKSSTNRFQSYRKEEDFINAINQGIGGLSDTEIQDQIRKANANQESMMKTLKSVSNDYNSFIAKPPASVVASVFGFRQF</sequence>
<feature type="transmembrane region" description="Helical" evidence="1">
    <location>
        <begin position="6"/>
        <end position="25"/>
    </location>
</feature>
<evidence type="ECO:0000256" key="1">
    <source>
        <dbReference type="SAM" id="Phobius"/>
    </source>
</evidence>
<keyword evidence="1" id="KW-1133">Transmembrane helix</keyword>
<dbReference type="OrthoDB" id="980770at2"/>
<name>A0A1E5SLH2_9BACT</name>
<keyword evidence="1" id="KW-0812">Transmembrane</keyword>
<proteinExistence type="predicted"/>
<dbReference type="EMBL" id="MDGQ01000005">
    <property type="protein sequence ID" value="OEJ99969.1"/>
    <property type="molecule type" value="Genomic_DNA"/>
</dbReference>
<accession>A0A1E5SLH2</accession>
<organism evidence="2 3">
    <name type="scientific">Roseivirga misakiensis</name>
    <dbReference type="NCBI Taxonomy" id="1563681"/>
    <lineage>
        <taxon>Bacteria</taxon>
        <taxon>Pseudomonadati</taxon>
        <taxon>Bacteroidota</taxon>
        <taxon>Cytophagia</taxon>
        <taxon>Cytophagales</taxon>
        <taxon>Roseivirgaceae</taxon>
        <taxon>Roseivirga</taxon>
    </lineage>
</organism>
<keyword evidence="3" id="KW-1185">Reference proteome</keyword>
<gene>
    <name evidence="2" type="ORF">BFP71_10525</name>
</gene>